<reference evidence="3" key="1">
    <citation type="journal article" date="2019" name="Int. J. Syst. Evol. Microbiol.">
        <title>The Global Catalogue of Microorganisms (GCM) 10K type strain sequencing project: providing services to taxonomists for standard genome sequencing and annotation.</title>
        <authorList>
            <consortium name="The Broad Institute Genomics Platform"/>
            <consortium name="The Broad Institute Genome Sequencing Center for Infectious Disease"/>
            <person name="Wu L."/>
            <person name="Ma J."/>
        </authorList>
    </citation>
    <scope>NUCLEOTIDE SEQUENCE [LARGE SCALE GENOMIC DNA]</scope>
    <source>
        <strain evidence="3">JCM 31696</strain>
    </source>
</reference>
<dbReference type="Proteomes" id="UP001597083">
    <property type="component" value="Unassembled WGS sequence"/>
</dbReference>
<dbReference type="SUPFAM" id="SSF54427">
    <property type="entry name" value="NTF2-like"/>
    <property type="match status" value="1"/>
</dbReference>
<dbReference type="Pfam" id="PF12680">
    <property type="entry name" value="SnoaL_2"/>
    <property type="match status" value="1"/>
</dbReference>
<evidence type="ECO:0000313" key="3">
    <source>
        <dbReference type="Proteomes" id="UP001597083"/>
    </source>
</evidence>
<dbReference type="InterPro" id="IPR037401">
    <property type="entry name" value="SnoaL-like"/>
</dbReference>
<gene>
    <name evidence="2" type="ORF">ACFQ07_27930</name>
</gene>
<name>A0ABW3CNK2_9ACTN</name>
<sequence>MRNDVTEKVADEGVVRAFYAARSRRDMAAIRELLDPDVQWHEPGEEDYSGSHRGRNTVIGLLEDLLRVTEGTVKLEATGFLSTAEHVVAKIRWSAERGAAHVEGNEIAVYRIVDGRIAEAWFHVDGYDPQALSAVFSPRDE</sequence>
<keyword evidence="3" id="KW-1185">Reference proteome</keyword>
<accession>A0ABW3CNK2</accession>
<dbReference type="InterPro" id="IPR032710">
    <property type="entry name" value="NTF2-like_dom_sf"/>
</dbReference>
<organism evidence="2 3">
    <name type="scientific">Actinomadura adrarensis</name>
    <dbReference type="NCBI Taxonomy" id="1819600"/>
    <lineage>
        <taxon>Bacteria</taxon>
        <taxon>Bacillati</taxon>
        <taxon>Actinomycetota</taxon>
        <taxon>Actinomycetes</taxon>
        <taxon>Streptosporangiales</taxon>
        <taxon>Thermomonosporaceae</taxon>
        <taxon>Actinomadura</taxon>
    </lineage>
</organism>
<feature type="domain" description="SnoaL-like" evidence="1">
    <location>
        <begin position="15"/>
        <end position="119"/>
    </location>
</feature>
<comment type="caution">
    <text evidence="2">The sequence shown here is derived from an EMBL/GenBank/DDBJ whole genome shotgun (WGS) entry which is preliminary data.</text>
</comment>
<evidence type="ECO:0000313" key="2">
    <source>
        <dbReference type="EMBL" id="MFD0856100.1"/>
    </source>
</evidence>
<dbReference type="Gene3D" id="3.10.450.50">
    <property type="match status" value="1"/>
</dbReference>
<evidence type="ECO:0000259" key="1">
    <source>
        <dbReference type="Pfam" id="PF12680"/>
    </source>
</evidence>
<proteinExistence type="predicted"/>
<dbReference type="EMBL" id="JBHTIR010003957">
    <property type="protein sequence ID" value="MFD0856100.1"/>
    <property type="molecule type" value="Genomic_DNA"/>
</dbReference>
<protein>
    <submittedName>
        <fullName evidence="2">Nuclear transport factor 2 family protein</fullName>
    </submittedName>
</protein>